<dbReference type="EMBL" id="SWKU01000053">
    <property type="protein sequence ID" value="KAF2993398.1"/>
    <property type="molecule type" value="Genomic_DNA"/>
</dbReference>
<dbReference type="OrthoDB" id="5386682at2759"/>
<organism evidence="1 2">
    <name type="scientific">Curvularia kusanoi</name>
    <name type="common">Cochliobolus kusanoi</name>
    <dbReference type="NCBI Taxonomy" id="90978"/>
    <lineage>
        <taxon>Eukaryota</taxon>
        <taxon>Fungi</taxon>
        <taxon>Dikarya</taxon>
        <taxon>Ascomycota</taxon>
        <taxon>Pezizomycotina</taxon>
        <taxon>Dothideomycetes</taxon>
        <taxon>Pleosporomycetidae</taxon>
        <taxon>Pleosporales</taxon>
        <taxon>Pleosporineae</taxon>
        <taxon>Pleosporaceae</taxon>
        <taxon>Curvularia</taxon>
    </lineage>
</organism>
<accession>A0A9P4W6P7</accession>
<protein>
    <submittedName>
        <fullName evidence="1">Uncharacterized protein</fullName>
    </submittedName>
</protein>
<dbReference type="Pfam" id="PF26639">
    <property type="entry name" value="Het-6_barrel"/>
    <property type="match status" value="1"/>
</dbReference>
<dbReference type="InterPro" id="IPR052895">
    <property type="entry name" value="HetReg/Transcr_Mod"/>
</dbReference>
<proteinExistence type="predicted"/>
<dbReference type="PANTHER" id="PTHR24148">
    <property type="entry name" value="ANKYRIN REPEAT DOMAIN-CONTAINING PROTEIN 39 HOMOLOG-RELATED"/>
    <property type="match status" value="1"/>
</dbReference>
<gene>
    <name evidence="1" type="ORF">E8E13_001216</name>
</gene>
<dbReference type="AlphaFoldDB" id="A0A9P4W6P7"/>
<evidence type="ECO:0000313" key="1">
    <source>
        <dbReference type="EMBL" id="KAF2993398.1"/>
    </source>
</evidence>
<evidence type="ECO:0000313" key="2">
    <source>
        <dbReference type="Proteomes" id="UP000801428"/>
    </source>
</evidence>
<sequence>MFSFLHAARVDRNDDYLLQYLNIFKLYEATNPRDKVYGLLGILHARFGLDTSTFGVDYEKSIAEVYTDAAVRVLRRGQDLELLNHIWHDAGHGFNTEFPSWVPRWDFKVSDIIVPRDVSIIYRHNGLLGRNKRLKILNIEEKRLLVNGFKYGSVSWISDIMAVGVNEEQATQQDGPYLRLFLRFWNEARKTRSSCLDKIDNLFASTLTFTSGNFGEGENADEPLGKQLIADYLDYVHKIMCVVEDGTMGTAPEVVEEGDQVVGFYGASSPIALRSTEDGYIVLGPVYVRRYMDGAMFQGMQKDGMEPERFTLI</sequence>
<dbReference type="PANTHER" id="PTHR24148:SF64">
    <property type="entry name" value="HETEROKARYON INCOMPATIBILITY DOMAIN-CONTAINING PROTEIN"/>
    <property type="match status" value="1"/>
</dbReference>
<reference evidence="1" key="1">
    <citation type="submission" date="2019-04" db="EMBL/GenBank/DDBJ databases">
        <title>Sequencing of skin fungus with MAO and IRED activity.</title>
        <authorList>
            <person name="Marsaioli A.J."/>
            <person name="Bonatto J.M.C."/>
            <person name="Reis Junior O."/>
        </authorList>
    </citation>
    <scope>NUCLEOTIDE SEQUENCE</scope>
    <source>
        <strain evidence="1">30M1</strain>
    </source>
</reference>
<name>A0A9P4W6P7_CURKU</name>
<keyword evidence="2" id="KW-1185">Reference proteome</keyword>
<dbReference type="Proteomes" id="UP000801428">
    <property type="component" value="Unassembled WGS sequence"/>
</dbReference>
<comment type="caution">
    <text evidence="1">The sequence shown here is derived from an EMBL/GenBank/DDBJ whole genome shotgun (WGS) entry which is preliminary data.</text>
</comment>